<sequence length="40" mass="4236">MTGVSLLSVAETLQLMLVFGSFVLLLVGTIVALLKNSTKK</sequence>
<keyword evidence="3" id="KW-1185">Reference proteome</keyword>
<feature type="transmembrane region" description="Helical" evidence="1">
    <location>
        <begin position="12"/>
        <end position="34"/>
    </location>
</feature>
<dbReference type="InterPro" id="IPR031616">
    <property type="entry name" value="BsrE-like"/>
</dbReference>
<name>A0A430AKH9_9ENTE</name>
<accession>A0A430AKH9</accession>
<protein>
    <submittedName>
        <fullName evidence="2">Holin</fullName>
    </submittedName>
</protein>
<dbReference type="Proteomes" id="UP000288669">
    <property type="component" value="Unassembled WGS sequence"/>
</dbReference>
<reference evidence="2 3" key="1">
    <citation type="submission" date="2017-05" db="EMBL/GenBank/DDBJ databases">
        <title>Vagococcus spp. assemblies.</title>
        <authorList>
            <person name="Gulvik C.A."/>
        </authorList>
    </citation>
    <scope>NUCLEOTIDE SEQUENCE [LARGE SCALE GENOMIC DNA]</scope>
    <source>
        <strain evidence="2 3">DSM 24756</strain>
    </source>
</reference>
<organism evidence="2 3">
    <name type="scientific">Vagococcus entomophilus</name>
    <dbReference type="NCBI Taxonomy" id="1160095"/>
    <lineage>
        <taxon>Bacteria</taxon>
        <taxon>Bacillati</taxon>
        <taxon>Bacillota</taxon>
        <taxon>Bacilli</taxon>
        <taxon>Lactobacillales</taxon>
        <taxon>Enterococcaceae</taxon>
        <taxon>Vagococcus</taxon>
    </lineage>
</organism>
<evidence type="ECO:0000313" key="2">
    <source>
        <dbReference type="EMBL" id="RSU08484.1"/>
    </source>
</evidence>
<gene>
    <name evidence="2" type="ORF">CBF30_04395</name>
</gene>
<comment type="caution">
    <text evidence="2">The sequence shown here is derived from an EMBL/GenBank/DDBJ whole genome shotgun (WGS) entry which is preliminary data.</text>
</comment>
<keyword evidence="1" id="KW-0812">Transmembrane</keyword>
<dbReference type="RefSeq" id="WP_390221062.1">
    <property type="nucleotide sequence ID" value="NZ_JBHLWU010000001.1"/>
</dbReference>
<keyword evidence="1" id="KW-1133">Transmembrane helix</keyword>
<evidence type="ECO:0000313" key="3">
    <source>
        <dbReference type="Proteomes" id="UP000288669"/>
    </source>
</evidence>
<proteinExistence type="predicted"/>
<keyword evidence="1" id="KW-0472">Membrane</keyword>
<dbReference type="AlphaFoldDB" id="A0A430AKH9"/>
<dbReference type="EMBL" id="NGJZ01000001">
    <property type="protein sequence ID" value="RSU08484.1"/>
    <property type="molecule type" value="Genomic_DNA"/>
</dbReference>
<dbReference type="Pfam" id="PF16935">
    <property type="entry name" value="Hol_Tox"/>
    <property type="match status" value="1"/>
</dbReference>
<evidence type="ECO:0000256" key="1">
    <source>
        <dbReference type="SAM" id="Phobius"/>
    </source>
</evidence>